<organism evidence="1 2">
    <name type="scientific">Sutterella megalosphaeroides</name>
    <dbReference type="NCBI Taxonomy" id="2494234"/>
    <lineage>
        <taxon>Bacteria</taxon>
        <taxon>Pseudomonadati</taxon>
        <taxon>Pseudomonadota</taxon>
        <taxon>Betaproteobacteria</taxon>
        <taxon>Burkholderiales</taxon>
        <taxon>Sutterellaceae</taxon>
        <taxon>Sutterella</taxon>
    </lineage>
</organism>
<protein>
    <submittedName>
        <fullName evidence="1">Uncharacterized protein</fullName>
    </submittedName>
</protein>
<name>A0A2Z6ICC6_9BURK</name>
<dbReference type="RefSeq" id="WP_120177640.1">
    <property type="nucleotide sequence ID" value="NZ_AP018786.1"/>
</dbReference>
<reference evidence="1 2" key="1">
    <citation type="journal article" date="2018" name="Int. J. Syst. Evol. Microbiol.">
        <title>Mesosutterella multiformis gen. nov., sp. nov., a member of the family Sutterellaceae and Sutterella megalosphaeroides sp. nov., isolated from human faeces.</title>
        <authorList>
            <person name="Sakamoto M."/>
            <person name="Ikeyama N."/>
            <person name="Kunihiro T."/>
            <person name="Iino T."/>
            <person name="Yuki M."/>
            <person name="Ohkuma M."/>
        </authorList>
    </citation>
    <scope>NUCLEOTIDE SEQUENCE [LARGE SCALE GENOMIC DNA]</scope>
    <source>
        <strain evidence="1 2">6FBBBH3</strain>
    </source>
</reference>
<dbReference type="OrthoDB" id="9155045at2"/>
<gene>
    <name evidence="1" type="ORF">SUTMEG_19850</name>
</gene>
<dbReference type="AlphaFoldDB" id="A0A2Z6ICC6"/>
<sequence>MSSAYFLIPGARLAAPLARELLETATREERDALLIIGAKSENPVMQAIAPCPFERTPHYAWLWRVLARKPRLPASAPALWVQSGGPSQDVQFWTLSALGLDADGAVSGEVEIDDERMFFEITMALARELDRNRVEGLRLQTSGHTWFVTRRADWDAAAAPARALVGVRPDSTHLCGPDAQAVLDLEARLDALLAGALSDVNEALRRAGRTPIGAFWLHGGGRDARFFPPTTIRSVAADDPVALGWANAAGILRDRLGSTRSRRETLWPEAPEGDLIVLFDELYEPWLRGDLAAWRKALPEVASRLTLWRDAARARHAEDHVTVLFGTGTSATLTPKKAGLLSLLQRSKSVDPALWLSDDAPHEDSALGEHA</sequence>
<evidence type="ECO:0000313" key="2">
    <source>
        <dbReference type="Proteomes" id="UP000271003"/>
    </source>
</evidence>
<evidence type="ECO:0000313" key="1">
    <source>
        <dbReference type="EMBL" id="BBF24094.1"/>
    </source>
</evidence>
<dbReference type="EMBL" id="AP018786">
    <property type="protein sequence ID" value="BBF24094.1"/>
    <property type="molecule type" value="Genomic_DNA"/>
</dbReference>
<dbReference type="KEGG" id="sutt:SUTMEG_19850"/>
<dbReference type="Proteomes" id="UP000271003">
    <property type="component" value="Chromosome"/>
</dbReference>
<accession>A0A2Z6ICC6</accession>
<proteinExistence type="predicted"/>
<keyword evidence="2" id="KW-1185">Reference proteome</keyword>